<keyword evidence="4 6" id="KW-0472">Membrane</keyword>
<evidence type="ECO:0000313" key="7">
    <source>
        <dbReference type="EMBL" id="SEI38795.1"/>
    </source>
</evidence>
<dbReference type="InterPro" id="IPR007343">
    <property type="entry name" value="Uncharacterised_pept_Zn_put"/>
</dbReference>
<sequence length="287" mass="31696">MKWRDYRKSDNVDDRRGMSGTGKAVLGGGGIIGIIAFLLITFGGEQGQQIGNVINQMQPAQQETTVEGAKELTPEQKEIGDFANAVFAMTEDTWTKIFQEENLGEYQKPEMVLFTGGVETACGSATSASGPFYCPGDNKVYMDLDFFEELKTRFGAKGGDFAIAYVIAHEVGHHVQTVLGTSAQVRKKQQSLSEEDANKLSVCQELQADFYAGLWAKYNQDRIEVGDLEEAIDAAHAVGDDAIQTKMQGHVQPEKFTHGTSAQRKKWFTRGFQTGDFKQHNTFAEEL</sequence>
<protein>
    <recommendedName>
        <fullName evidence="9">Metalloprotease</fullName>
    </recommendedName>
</protein>
<evidence type="ECO:0000256" key="4">
    <source>
        <dbReference type="ARBA" id="ARBA00023136"/>
    </source>
</evidence>
<organism evidence="7 8">
    <name type="scientific">Flavobacterium terrigena</name>
    <dbReference type="NCBI Taxonomy" id="402734"/>
    <lineage>
        <taxon>Bacteria</taxon>
        <taxon>Pseudomonadati</taxon>
        <taxon>Bacteroidota</taxon>
        <taxon>Flavobacteriia</taxon>
        <taxon>Flavobacteriales</taxon>
        <taxon>Flavobacteriaceae</taxon>
        <taxon>Flavobacterium</taxon>
    </lineage>
</organism>
<name>A0A1H6QHS6_9FLAO</name>
<dbReference type="Proteomes" id="UP000199702">
    <property type="component" value="Unassembled WGS sequence"/>
</dbReference>
<evidence type="ECO:0000256" key="3">
    <source>
        <dbReference type="ARBA" id="ARBA00022989"/>
    </source>
</evidence>
<feature type="transmembrane region" description="Helical" evidence="6">
    <location>
        <begin position="24"/>
        <end position="44"/>
    </location>
</feature>
<evidence type="ECO:0008006" key="9">
    <source>
        <dbReference type="Google" id="ProtNLM"/>
    </source>
</evidence>
<evidence type="ECO:0000256" key="2">
    <source>
        <dbReference type="ARBA" id="ARBA00022692"/>
    </source>
</evidence>
<dbReference type="AlphaFoldDB" id="A0A1H6QHS6"/>
<keyword evidence="8" id="KW-1185">Reference proteome</keyword>
<evidence type="ECO:0000256" key="1">
    <source>
        <dbReference type="ARBA" id="ARBA00004167"/>
    </source>
</evidence>
<reference evidence="8" key="1">
    <citation type="submission" date="2016-10" db="EMBL/GenBank/DDBJ databases">
        <authorList>
            <person name="Varghese N."/>
            <person name="Submissions S."/>
        </authorList>
    </citation>
    <scope>NUCLEOTIDE SEQUENCE [LARGE SCALE GENOMIC DNA]</scope>
    <source>
        <strain evidence="8">DSM 17934</strain>
    </source>
</reference>
<dbReference type="PANTHER" id="PTHR30168:SF0">
    <property type="entry name" value="INNER MEMBRANE PROTEIN"/>
    <property type="match status" value="1"/>
</dbReference>
<feature type="compositionally biased region" description="Basic and acidic residues" evidence="5">
    <location>
        <begin position="1"/>
        <end position="17"/>
    </location>
</feature>
<keyword evidence="2 6" id="KW-0812">Transmembrane</keyword>
<dbReference type="Pfam" id="PF04228">
    <property type="entry name" value="Zn_peptidase"/>
    <property type="match status" value="1"/>
</dbReference>
<evidence type="ECO:0000256" key="5">
    <source>
        <dbReference type="SAM" id="MobiDB-lite"/>
    </source>
</evidence>
<evidence type="ECO:0000256" key="6">
    <source>
        <dbReference type="SAM" id="Phobius"/>
    </source>
</evidence>
<proteinExistence type="predicted"/>
<comment type="subcellular location">
    <subcellularLocation>
        <location evidence="1">Membrane</location>
        <topology evidence="1">Single-pass membrane protein</topology>
    </subcellularLocation>
</comment>
<dbReference type="EMBL" id="FNYA01000001">
    <property type="protein sequence ID" value="SEI38795.1"/>
    <property type="molecule type" value="Genomic_DNA"/>
</dbReference>
<feature type="region of interest" description="Disordered" evidence="5">
    <location>
        <begin position="1"/>
        <end position="20"/>
    </location>
</feature>
<dbReference type="GO" id="GO:0016020">
    <property type="term" value="C:membrane"/>
    <property type="evidence" value="ECO:0007669"/>
    <property type="project" value="UniProtKB-SubCell"/>
</dbReference>
<dbReference type="OrthoDB" id="9774900at2"/>
<accession>A0A1H6QHS6</accession>
<dbReference type="PANTHER" id="PTHR30168">
    <property type="entry name" value="PUTATIVE MEMBRANE PROTEIN YPFJ"/>
    <property type="match status" value="1"/>
</dbReference>
<keyword evidence="3 6" id="KW-1133">Transmembrane helix</keyword>
<dbReference type="RefSeq" id="WP_091306617.1">
    <property type="nucleotide sequence ID" value="NZ_CBCSJU010000001.1"/>
</dbReference>
<gene>
    <name evidence="7" type="ORF">SAMN05660918_0274</name>
</gene>
<dbReference type="STRING" id="402734.SAMN05660918_0274"/>
<evidence type="ECO:0000313" key="8">
    <source>
        <dbReference type="Proteomes" id="UP000199702"/>
    </source>
</evidence>